<dbReference type="GO" id="GO:0005384">
    <property type="term" value="F:manganese ion transmembrane transporter activity"/>
    <property type="evidence" value="ECO:0007669"/>
    <property type="project" value="InterPro"/>
</dbReference>
<reference evidence="8 9" key="1">
    <citation type="journal article" date="2015" name="Genome Announc.">
        <title>Draft Genome Sequence and Gene Annotation of the Entomopathogenic Fungus Verticillium hemipterigenum.</title>
        <authorList>
            <person name="Horn F."/>
            <person name="Habel A."/>
            <person name="Scharf D.H."/>
            <person name="Dworschak J."/>
            <person name="Brakhage A.A."/>
            <person name="Guthke R."/>
            <person name="Hertweck C."/>
            <person name="Linde J."/>
        </authorList>
    </citation>
    <scope>NUCLEOTIDE SEQUENCE [LARGE SCALE GENOMIC DNA]</scope>
</reference>
<dbReference type="GO" id="GO:0012505">
    <property type="term" value="C:endomembrane system"/>
    <property type="evidence" value="ECO:0007669"/>
    <property type="project" value="UniProtKB-SubCell"/>
</dbReference>
<evidence type="ECO:0000313" key="9">
    <source>
        <dbReference type="Proteomes" id="UP000039046"/>
    </source>
</evidence>
<keyword evidence="3 7" id="KW-0812">Transmembrane</keyword>
<dbReference type="Proteomes" id="UP000039046">
    <property type="component" value="Unassembled WGS sequence"/>
</dbReference>
<sequence length="266" mass="27718">MPESRGLNLNRFLSDFTLGFSDGLTVPFALTAGLSSLGKSDTVIYAGLAELCAGSISMGIGGYLAALDEIPASTATNTRDGEDIEEQGMLMHERRDSSSDRSGNDEKPTAGEEDVIVRHLAPLALADSTVTYIVNSMREQPGGLRRAARQIQANYESSESGEEVPVSPVGSGLSISAGYVVGGIIPLFPYFFASTVGIGLVWSIVLCLIALMSFGTGKSLVLGGSDKSVRKALWSGVQMLILGSLAAMASVLAVNLLDAGEGPLKP</sequence>
<comment type="similarity">
    <text evidence="2">Belongs to the CCC1 family.</text>
</comment>
<dbReference type="OrthoDB" id="73465at2759"/>
<evidence type="ECO:0000313" key="8">
    <source>
        <dbReference type="EMBL" id="CEJ82631.1"/>
    </source>
</evidence>
<dbReference type="EMBL" id="CDHN01000001">
    <property type="protein sequence ID" value="CEJ82631.1"/>
    <property type="molecule type" value="Genomic_DNA"/>
</dbReference>
<feature type="transmembrane region" description="Helical" evidence="7">
    <location>
        <begin position="232"/>
        <end position="257"/>
    </location>
</feature>
<feature type="region of interest" description="Disordered" evidence="6">
    <location>
        <begin position="91"/>
        <end position="112"/>
    </location>
</feature>
<evidence type="ECO:0000256" key="3">
    <source>
        <dbReference type="ARBA" id="ARBA00022692"/>
    </source>
</evidence>
<evidence type="ECO:0000256" key="1">
    <source>
        <dbReference type="ARBA" id="ARBA00004127"/>
    </source>
</evidence>
<organism evidence="8 9">
    <name type="scientific">[Torrubiella] hemipterigena</name>
    <dbReference type="NCBI Taxonomy" id="1531966"/>
    <lineage>
        <taxon>Eukaryota</taxon>
        <taxon>Fungi</taxon>
        <taxon>Dikarya</taxon>
        <taxon>Ascomycota</taxon>
        <taxon>Pezizomycotina</taxon>
        <taxon>Sordariomycetes</taxon>
        <taxon>Hypocreomycetidae</taxon>
        <taxon>Hypocreales</taxon>
        <taxon>Clavicipitaceae</taxon>
        <taxon>Clavicipitaceae incertae sedis</taxon>
        <taxon>'Torrubiella' clade</taxon>
    </lineage>
</organism>
<evidence type="ECO:0000256" key="2">
    <source>
        <dbReference type="ARBA" id="ARBA00007049"/>
    </source>
</evidence>
<dbReference type="HOGENOM" id="CLU_038957_0_2_1"/>
<proteinExistence type="inferred from homology"/>
<evidence type="ECO:0000256" key="4">
    <source>
        <dbReference type="ARBA" id="ARBA00022989"/>
    </source>
</evidence>
<keyword evidence="9" id="KW-1185">Reference proteome</keyword>
<keyword evidence="4 7" id="KW-1133">Transmembrane helix</keyword>
<accession>A0A0A1SWK5</accession>
<evidence type="ECO:0000256" key="5">
    <source>
        <dbReference type="ARBA" id="ARBA00023136"/>
    </source>
</evidence>
<gene>
    <name evidence="8" type="ORF">VHEMI02682</name>
</gene>
<dbReference type="Pfam" id="PF01988">
    <property type="entry name" value="VIT1"/>
    <property type="match status" value="1"/>
</dbReference>
<name>A0A0A1SWK5_9HYPO</name>
<protein>
    <submittedName>
        <fullName evidence="8">Putative Vacuolar iron transporter Ccc1</fullName>
    </submittedName>
</protein>
<feature type="transmembrane region" description="Helical" evidence="7">
    <location>
        <begin position="187"/>
        <end position="211"/>
    </location>
</feature>
<dbReference type="AlphaFoldDB" id="A0A0A1SWK5"/>
<evidence type="ECO:0000256" key="7">
    <source>
        <dbReference type="SAM" id="Phobius"/>
    </source>
</evidence>
<dbReference type="InterPro" id="IPR008217">
    <property type="entry name" value="Ccc1_fam"/>
</dbReference>
<dbReference type="STRING" id="1531966.A0A0A1SWK5"/>
<dbReference type="GO" id="GO:0030026">
    <property type="term" value="P:intracellular manganese ion homeostasis"/>
    <property type="evidence" value="ECO:0007669"/>
    <property type="project" value="InterPro"/>
</dbReference>
<comment type="subcellular location">
    <subcellularLocation>
        <location evidence="1">Endomembrane system</location>
        <topology evidence="1">Multi-pass membrane protein</topology>
    </subcellularLocation>
</comment>
<dbReference type="PANTHER" id="PTHR31851">
    <property type="entry name" value="FE(2+)/MN(2+) TRANSPORTER PCL1"/>
    <property type="match status" value="1"/>
</dbReference>
<evidence type="ECO:0000256" key="6">
    <source>
        <dbReference type="SAM" id="MobiDB-lite"/>
    </source>
</evidence>
<feature type="compositionally biased region" description="Basic and acidic residues" evidence="6">
    <location>
        <begin position="91"/>
        <end position="110"/>
    </location>
</feature>
<keyword evidence="5 7" id="KW-0472">Membrane</keyword>